<protein>
    <recommendedName>
        <fullName evidence="3">N-acetyltransferase domain-containing protein</fullName>
    </recommendedName>
</protein>
<name>A0ABU2NHR8_9PSEU</name>
<proteinExistence type="predicted"/>
<reference evidence="2" key="1">
    <citation type="submission" date="2023-07" db="EMBL/GenBank/DDBJ databases">
        <title>30 novel species of actinomycetes from the DSMZ collection.</title>
        <authorList>
            <person name="Nouioui I."/>
        </authorList>
    </citation>
    <scope>NUCLEOTIDE SEQUENCE [LARGE SCALE GENOMIC DNA]</scope>
    <source>
        <strain evidence="2">DSM 45834</strain>
    </source>
</reference>
<dbReference type="EMBL" id="JAVREJ010000034">
    <property type="protein sequence ID" value="MDT0353505.1"/>
    <property type="molecule type" value="Genomic_DNA"/>
</dbReference>
<accession>A0ABU2NHR8</accession>
<evidence type="ECO:0000313" key="2">
    <source>
        <dbReference type="Proteomes" id="UP001183202"/>
    </source>
</evidence>
<sequence length="228" mass="25559">MIGLVWDFPGRVARSVDKRGVRGAVAEVWRRTVRRLYLREAHCWLQLDLAGDRPRAGLAEPIVVRQVPEEDLAMIEQLGTFPLEEARRRHREGARLWVAQAGEQVAIACWVFEHAVPAIAARDGLVRLRPGVVSLEDLAVGTLPRTREGLTCYRGTFTSICDHYQALGYDRLITKVELGNSAVRNRTARVGLQPIAEMRLLRIAGFSRVRLSGLRGAEAQFLSSQLTR</sequence>
<evidence type="ECO:0000313" key="1">
    <source>
        <dbReference type="EMBL" id="MDT0353505.1"/>
    </source>
</evidence>
<dbReference type="RefSeq" id="WP_311560018.1">
    <property type="nucleotide sequence ID" value="NZ_JAVREJ010000034.1"/>
</dbReference>
<gene>
    <name evidence="1" type="ORF">RM445_28825</name>
</gene>
<dbReference type="Proteomes" id="UP001183202">
    <property type="component" value="Unassembled WGS sequence"/>
</dbReference>
<evidence type="ECO:0008006" key="3">
    <source>
        <dbReference type="Google" id="ProtNLM"/>
    </source>
</evidence>
<keyword evidence="2" id="KW-1185">Reference proteome</keyword>
<comment type="caution">
    <text evidence="1">The sequence shown here is derived from an EMBL/GenBank/DDBJ whole genome shotgun (WGS) entry which is preliminary data.</text>
</comment>
<organism evidence="1 2">
    <name type="scientific">Pseudonocardia charpentierae</name>
    <dbReference type="NCBI Taxonomy" id="3075545"/>
    <lineage>
        <taxon>Bacteria</taxon>
        <taxon>Bacillati</taxon>
        <taxon>Actinomycetota</taxon>
        <taxon>Actinomycetes</taxon>
        <taxon>Pseudonocardiales</taxon>
        <taxon>Pseudonocardiaceae</taxon>
        <taxon>Pseudonocardia</taxon>
    </lineage>
</organism>